<evidence type="ECO:0000256" key="2">
    <source>
        <dbReference type="ARBA" id="ARBA00023295"/>
    </source>
</evidence>
<dbReference type="PROSITE" id="PS51762">
    <property type="entry name" value="GH16_2"/>
    <property type="match status" value="1"/>
</dbReference>
<dbReference type="GO" id="GO:0016798">
    <property type="term" value="F:hydrolase activity, acting on glycosyl bonds"/>
    <property type="evidence" value="ECO:0007669"/>
    <property type="project" value="UniProtKB-KW"/>
</dbReference>
<dbReference type="InterPro" id="IPR000757">
    <property type="entry name" value="Beta-glucanase-like"/>
</dbReference>
<feature type="signal peptide" evidence="4">
    <location>
        <begin position="1"/>
        <end position="21"/>
    </location>
</feature>
<keyword evidence="2" id="KW-0326">Glycosidase</keyword>
<name>A0ABD2Z1F5_9GENT</name>
<evidence type="ECO:0000256" key="4">
    <source>
        <dbReference type="SAM" id="SignalP"/>
    </source>
</evidence>
<keyword evidence="4" id="KW-0732">Signal</keyword>
<dbReference type="AlphaFoldDB" id="A0ABD2Z1F5"/>
<organism evidence="6 7">
    <name type="scientific">Cinchona calisaya</name>
    <dbReference type="NCBI Taxonomy" id="153742"/>
    <lineage>
        <taxon>Eukaryota</taxon>
        <taxon>Viridiplantae</taxon>
        <taxon>Streptophyta</taxon>
        <taxon>Embryophyta</taxon>
        <taxon>Tracheophyta</taxon>
        <taxon>Spermatophyta</taxon>
        <taxon>Magnoliopsida</taxon>
        <taxon>eudicotyledons</taxon>
        <taxon>Gunneridae</taxon>
        <taxon>Pentapetalae</taxon>
        <taxon>asterids</taxon>
        <taxon>lamiids</taxon>
        <taxon>Gentianales</taxon>
        <taxon>Rubiaceae</taxon>
        <taxon>Cinchonoideae</taxon>
        <taxon>Cinchoneae</taxon>
        <taxon>Cinchona</taxon>
    </lineage>
</organism>
<comment type="caution">
    <text evidence="6">The sequence shown here is derived from an EMBL/GenBank/DDBJ whole genome shotgun (WGS) entry which is preliminary data.</text>
</comment>
<evidence type="ECO:0000259" key="5">
    <source>
        <dbReference type="PROSITE" id="PS51762"/>
    </source>
</evidence>
<feature type="chain" id="PRO_5044786106" description="GH16 domain-containing protein" evidence="4">
    <location>
        <begin position="22"/>
        <end position="282"/>
    </location>
</feature>
<dbReference type="InterPro" id="IPR044791">
    <property type="entry name" value="Beta-glucanase/XTH"/>
</dbReference>
<dbReference type="InterPro" id="IPR013320">
    <property type="entry name" value="ConA-like_dom_sf"/>
</dbReference>
<protein>
    <recommendedName>
        <fullName evidence="5">GH16 domain-containing protein</fullName>
    </recommendedName>
</protein>
<dbReference type="EMBL" id="JBJUIK010000011">
    <property type="protein sequence ID" value="KAL3513343.1"/>
    <property type="molecule type" value="Genomic_DNA"/>
</dbReference>
<feature type="active site" description="Proton donor" evidence="3">
    <location>
        <position position="112"/>
    </location>
</feature>
<evidence type="ECO:0000256" key="1">
    <source>
        <dbReference type="ARBA" id="ARBA00022801"/>
    </source>
</evidence>
<gene>
    <name evidence="6" type="ORF">ACH5RR_026060</name>
</gene>
<keyword evidence="7" id="KW-1185">Reference proteome</keyword>
<sequence length="282" mass="32738">MENSLFLFFFFFLLPIECALGGGDDLFDHNYYQTFGGNHLTVLDQGKEVQLLIDPSSGAGFSSKSDFGSGYFRINMKIPDKNSTGIITSFYLMQIPVGKPVEGVEHYEFDIEFFGTHGNPHMISTNVFANDFGRREQQFHLWFDPTVDFHTYEILWNQHQIVWFVDGTPIRVWKNNTQLGVDFPTGQMHVEASIWNPSWLGNPDWNQGPFKAHYRGFAIDGCLYQSSKPEQCSSNSYYWNQNRYRELDSDQESKLQNARKNYMYDDYCNDPNRHGAECEINQ</sequence>
<evidence type="ECO:0000313" key="7">
    <source>
        <dbReference type="Proteomes" id="UP001630127"/>
    </source>
</evidence>
<dbReference type="Gene3D" id="2.60.120.200">
    <property type="match status" value="1"/>
</dbReference>
<proteinExistence type="predicted"/>
<dbReference type="Pfam" id="PF00722">
    <property type="entry name" value="Glyco_hydro_16"/>
    <property type="match status" value="1"/>
</dbReference>
<keyword evidence="1" id="KW-0378">Hydrolase</keyword>
<dbReference type="SUPFAM" id="SSF49899">
    <property type="entry name" value="Concanavalin A-like lectins/glucanases"/>
    <property type="match status" value="1"/>
</dbReference>
<dbReference type="PANTHER" id="PTHR31062">
    <property type="entry name" value="XYLOGLUCAN ENDOTRANSGLUCOSYLASE/HYDROLASE PROTEIN 8-RELATED"/>
    <property type="match status" value="1"/>
</dbReference>
<evidence type="ECO:0000256" key="3">
    <source>
        <dbReference type="PIRSR" id="PIRSR005604-1"/>
    </source>
</evidence>
<feature type="domain" description="GH16" evidence="5">
    <location>
        <begin position="9"/>
        <end position="223"/>
    </location>
</feature>
<evidence type="ECO:0000313" key="6">
    <source>
        <dbReference type="EMBL" id="KAL3513343.1"/>
    </source>
</evidence>
<reference evidence="6 7" key="1">
    <citation type="submission" date="2024-11" db="EMBL/GenBank/DDBJ databases">
        <title>A near-complete genome assembly of Cinchona calisaya.</title>
        <authorList>
            <person name="Lian D.C."/>
            <person name="Zhao X.W."/>
            <person name="Wei L."/>
        </authorList>
    </citation>
    <scope>NUCLEOTIDE SEQUENCE [LARGE SCALE GENOMIC DNA]</scope>
    <source>
        <tissue evidence="6">Nenye</tissue>
    </source>
</reference>
<dbReference type="InterPro" id="IPR016455">
    <property type="entry name" value="XTH"/>
</dbReference>
<dbReference type="PIRSF" id="PIRSF005604">
    <property type="entry name" value="XET"/>
    <property type="match status" value="1"/>
</dbReference>
<accession>A0ABD2Z1F5</accession>
<feature type="active site" description="Nucleophile" evidence="3">
    <location>
        <position position="108"/>
    </location>
</feature>
<dbReference type="Proteomes" id="UP001630127">
    <property type="component" value="Unassembled WGS sequence"/>
</dbReference>